<proteinExistence type="predicted"/>
<evidence type="ECO:0000313" key="1">
    <source>
        <dbReference type="EMBL" id="MDX7723347.1"/>
    </source>
</evidence>
<gene>
    <name evidence="1" type="ORF">SJS77_23490</name>
</gene>
<reference evidence="1" key="1">
    <citation type="submission" date="2023-11" db="EMBL/GenBank/DDBJ databases">
        <title>WGS of Aeromonas in Northern Israel.</title>
        <authorList>
            <person name="Hershko Y."/>
        </authorList>
    </citation>
    <scope>NUCLEOTIDE SEQUENCE</scope>
    <source>
        <strain evidence="1">77416</strain>
    </source>
</reference>
<dbReference type="Proteomes" id="UP001277183">
    <property type="component" value="Unassembled WGS sequence"/>
</dbReference>
<feature type="non-terminal residue" evidence="1">
    <location>
        <position position="1"/>
    </location>
</feature>
<name>A0AAW9FCS3_AERCA</name>
<sequence>IGISYLGRELFDGELNVFNTAIVIFFNVIRGRPFKEIVGLRYNDISNRDGDRNAFAKFTQPANKLPDSTLTKAYSLFQNGTKAKDVSYDAIVFDTYDYLDTVIAFSLSDVLIGAFYIYHSATKDSNALKMIELLKYGTNNTTHTLLIRYGFPPDDLKEISEYIDKISEENILFKPDVIFSSPHIQELVEWYLP</sequence>
<dbReference type="RefSeq" id="WP_319886971.1">
    <property type="nucleotide sequence ID" value="NZ_JAWZVU010000260.1"/>
</dbReference>
<dbReference type="EMBL" id="JAWZVU010000260">
    <property type="protein sequence ID" value="MDX7723347.1"/>
    <property type="molecule type" value="Genomic_DNA"/>
</dbReference>
<organism evidence="1 2">
    <name type="scientific">Aeromonas caviae</name>
    <name type="common">Aeromonas punctata</name>
    <dbReference type="NCBI Taxonomy" id="648"/>
    <lineage>
        <taxon>Bacteria</taxon>
        <taxon>Pseudomonadati</taxon>
        <taxon>Pseudomonadota</taxon>
        <taxon>Gammaproteobacteria</taxon>
        <taxon>Aeromonadales</taxon>
        <taxon>Aeromonadaceae</taxon>
        <taxon>Aeromonas</taxon>
    </lineage>
</organism>
<evidence type="ECO:0000313" key="2">
    <source>
        <dbReference type="Proteomes" id="UP001277183"/>
    </source>
</evidence>
<dbReference type="AlphaFoldDB" id="A0AAW9FCS3"/>
<accession>A0AAW9FCS3</accession>
<protein>
    <submittedName>
        <fullName evidence="1">Uncharacterized protein</fullName>
    </submittedName>
</protein>
<comment type="caution">
    <text evidence="1">The sequence shown here is derived from an EMBL/GenBank/DDBJ whole genome shotgun (WGS) entry which is preliminary data.</text>
</comment>